<organism evidence="2 3">
    <name type="scientific">Nephila pilipes</name>
    <name type="common">Giant wood spider</name>
    <name type="synonym">Nephila maculata</name>
    <dbReference type="NCBI Taxonomy" id="299642"/>
    <lineage>
        <taxon>Eukaryota</taxon>
        <taxon>Metazoa</taxon>
        <taxon>Ecdysozoa</taxon>
        <taxon>Arthropoda</taxon>
        <taxon>Chelicerata</taxon>
        <taxon>Arachnida</taxon>
        <taxon>Araneae</taxon>
        <taxon>Araneomorphae</taxon>
        <taxon>Entelegynae</taxon>
        <taxon>Araneoidea</taxon>
        <taxon>Nephilidae</taxon>
        <taxon>Nephila</taxon>
    </lineage>
</organism>
<feature type="region of interest" description="Disordered" evidence="1">
    <location>
        <begin position="845"/>
        <end position="888"/>
    </location>
</feature>
<name>A0A8X6M8G4_NEPPI</name>
<sequence length="1726" mass="197507">MTDTVQPFDEIIPDSESSDINDAKMTYFGIGSKYFDSDVISPEMPLLHNIPTKGEMKSGMNNDAKTLSSIRDVNASSELSGNHEMDEYSELQKNISCGNLVDICNDQINIDSYVINDLTVDSTALIDDNLIKNLIYKLNKEVPCSQKSESNFKNCIYGHLNELQTEKNTIIQNFVNDNKINDKVEETCDTKISNDESDTVALKDEIVREYSQNSLRQHISYSEDNFDCSQPLFLSSSSQKTLLSDHAYDVISIQNTHSSLHFDSDHNFKNISYSQDLFEAPLSSTKNREDNIDIWNSENKHAKDTSFKDSKNIRSKFLEKDSDVTIYEDQCMTDRKHEVLVDKNTSHSVKQDLAPISCSELALSGASIITILKEKRSNDNYDLSKEENKLAWGNECNDTCQINNLMKSDTCSELNSRICKNPQDSFNCNTSLDTNQKDEFIENLDEMCSCSPSLLDKCDKTQRTDDVDRNKKISDLTLECFTNKFDYVKNIRVIRNPIIKTDLKNKAEIVTEFADIRSDETTNSCMDSDHIGMTDSLQSKKEENSIKNFFKTKSTRCLIRFQTPWATTDMNEENCKALKKQGKKTFLENNVQVDNTEIRFDSNTESEDKEKSKQSFYLKFNHDEKKNTKNCEEHVEHASKSDLGANQTVESETNLMNNNCGEEQHVQIILANDLKDPEKKVSTENNKLLLSKKNGDTSDFNYEIIKVSNEDLKKTENHIHVSHPREIVRVECSKNQNEFSDAEQNKNSNQSTAISLLQATSTVNYNEKENSMLKLPRFNLNDYHNDTTVFRKRKRYNTRAQSLELEKNNGNFLDNAEFEKKFQAIEEFNSNNDIEILKEYLDKKGRKTSRKRRKSNEMLNHKAISLTGNKKCKQKQKEMPLDRNNHQGTMKKYSIPEKEQFLLEKIETKLYKIASVLKDRRFSTANKNHALELLQKMRPILQKTEQYCSNIKTKYQTDYSNEILILSKLKYLRFLHDSLLSETDNFPKSEKQKFNKEYCSEFMHNSFSNTIRNKPGLSKPLQRNTLSILADSKMQKADNSIISNPQKVDSITRKKVIKSNANFREIQSSTGQSRKLRSVNTSDSIYNSCVTFQRTINIGDAHEKSTNSNGDLQVMKFERDGKNTKKRSDYYNGKSEAKICHVQSQNINNYSKTMAFENNNGKQKEQEIEEIFSESIRSIEQYNQNESHCCSFESARMEINSSDETQSLEDLNKDLQAIPTEKENEEKITKPLVEECSNITVEKVPVVLKFTESADCESLSLLENTTKKRKRKNKMHKEIPIPSATNVICRNNINSKLFKSPENNCVSNNEMISQNCNNAISKSICSNAANSSTSIVTIETNETSAEENAELNSYNNKNNFHKEIDDEFLIDKQPDNIETNFTKETINQPYCFTNDNNHSEKDICDFVNMDNSKISETQHGLKKSLKIVECNNVNSDTSNKYISSSTAFSKNFNDTNLLDAQDQIKNGSAEYIFSKNKCLDQFINKRYSNLLKQQNSLHCNAHDSASCITEGNPDKNFHLNPINNISICNTYSKKNTDEKKKITSNQTAKNRKAVSLRELIQCSLLQTGVNVLSIHMPEGIIFGSLDNTGRITSNGKSYNTLLQWCCDLPNFFPTAQKSSKSKYCYDRIYNQGHTLSYFANIYHQGLVNWNAPLETEESSIMLGSSTGLEVIQRSIAPERDSFVTPVSPISDPVILNLLKMKLLLIGDNEVGPIAETDQWDDIDKWD</sequence>
<dbReference type="OrthoDB" id="6432105at2759"/>
<accession>A0A8X6M8G4</accession>
<feature type="compositionally biased region" description="Basic and acidic residues" evidence="1">
    <location>
        <begin position="875"/>
        <end position="885"/>
    </location>
</feature>
<keyword evidence="3" id="KW-1185">Reference proteome</keyword>
<comment type="caution">
    <text evidence="2">The sequence shown here is derived from an EMBL/GenBank/DDBJ whole genome shotgun (WGS) entry which is preliminary data.</text>
</comment>
<dbReference type="EMBL" id="BMAW01041679">
    <property type="protein sequence ID" value="GFS30206.1"/>
    <property type="molecule type" value="Genomic_DNA"/>
</dbReference>
<proteinExistence type="predicted"/>
<gene>
    <name evidence="2" type="primary">AVEN_254620_1</name>
    <name evidence="2" type="ORF">NPIL_14011</name>
</gene>
<feature type="compositionally biased region" description="Basic residues" evidence="1">
    <location>
        <begin position="845"/>
        <end position="854"/>
    </location>
</feature>
<evidence type="ECO:0000256" key="1">
    <source>
        <dbReference type="SAM" id="MobiDB-lite"/>
    </source>
</evidence>
<protein>
    <submittedName>
        <fullName evidence="2">Uncharacterized protein</fullName>
    </submittedName>
</protein>
<evidence type="ECO:0000313" key="2">
    <source>
        <dbReference type="EMBL" id="GFS30206.1"/>
    </source>
</evidence>
<reference evidence="2" key="1">
    <citation type="submission" date="2020-08" db="EMBL/GenBank/DDBJ databases">
        <title>Multicomponent nature underlies the extraordinary mechanical properties of spider dragline silk.</title>
        <authorList>
            <person name="Kono N."/>
            <person name="Nakamura H."/>
            <person name="Mori M."/>
            <person name="Yoshida Y."/>
            <person name="Ohtoshi R."/>
            <person name="Malay A.D."/>
            <person name="Moran D.A.P."/>
            <person name="Tomita M."/>
            <person name="Numata K."/>
            <person name="Arakawa K."/>
        </authorList>
    </citation>
    <scope>NUCLEOTIDE SEQUENCE</scope>
</reference>
<evidence type="ECO:0000313" key="3">
    <source>
        <dbReference type="Proteomes" id="UP000887013"/>
    </source>
</evidence>
<dbReference type="Proteomes" id="UP000887013">
    <property type="component" value="Unassembled WGS sequence"/>
</dbReference>